<dbReference type="PROSITE" id="PS00893">
    <property type="entry name" value="NUDIX_BOX"/>
    <property type="match status" value="1"/>
</dbReference>
<gene>
    <name evidence="5" type="ORF">HNR07_000030</name>
</gene>
<dbReference type="InterPro" id="IPR000086">
    <property type="entry name" value="NUDIX_hydrolase_dom"/>
</dbReference>
<dbReference type="SUPFAM" id="SSF55811">
    <property type="entry name" value="Nudix"/>
    <property type="match status" value="1"/>
</dbReference>
<sequence length="140" mass="16010">MYDTPYIPRTFPVSVKGVVILDDRVLLLRNERDEWELPGGKIEIGETPEECLAREIEEETGWPVQVAGILDSWIYHITQVDRHVFIVTYGCRVDSRAPVVVSSEHKEAGLFTEAEVPGLPMPQGYKRSIESWFTQQRAHT</sequence>
<evidence type="ECO:0000256" key="1">
    <source>
        <dbReference type="ARBA" id="ARBA00005582"/>
    </source>
</evidence>
<organism evidence="5 6">
    <name type="scientific">Nocardiopsis metallicus</name>
    <dbReference type="NCBI Taxonomy" id="179819"/>
    <lineage>
        <taxon>Bacteria</taxon>
        <taxon>Bacillati</taxon>
        <taxon>Actinomycetota</taxon>
        <taxon>Actinomycetes</taxon>
        <taxon>Streptosporangiales</taxon>
        <taxon>Nocardiopsidaceae</taxon>
        <taxon>Nocardiopsis</taxon>
    </lineage>
</organism>
<dbReference type="GO" id="GO:0016787">
    <property type="term" value="F:hydrolase activity"/>
    <property type="evidence" value="ECO:0007669"/>
    <property type="project" value="UniProtKB-KW"/>
</dbReference>
<dbReference type="PRINTS" id="PR00502">
    <property type="entry name" value="NUDIXFAMILY"/>
</dbReference>
<evidence type="ECO:0000256" key="3">
    <source>
        <dbReference type="RuleBase" id="RU003476"/>
    </source>
</evidence>
<dbReference type="Gene3D" id="3.90.79.10">
    <property type="entry name" value="Nucleoside Triphosphate Pyrophosphohydrolase"/>
    <property type="match status" value="1"/>
</dbReference>
<evidence type="ECO:0000256" key="2">
    <source>
        <dbReference type="ARBA" id="ARBA00022801"/>
    </source>
</evidence>
<feature type="domain" description="Nudix hydrolase" evidence="4">
    <location>
        <begin position="8"/>
        <end position="135"/>
    </location>
</feature>
<dbReference type="AlphaFoldDB" id="A0A840W0T6"/>
<dbReference type="InterPro" id="IPR020084">
    <property type="entry name" value="NUDIX_hydrolase_CS"/>
</dbReference>
<reference evidence="5 6" key="1">
    <citation type="submission" date="2020-08" db="EMBL/GenBank/DDBJ databases">
        <title>Sequencing the genomes of 1000 actinobacteria strains.</title>
        <authorList>
            <person name="Klenk H.-P."/>
        </authorList>
    </citation>
    <scope>NUCLEOTIDE SEQUENCE [LARGE SCALE GENOMIC DNA]</scope>
    <source>
        <strain evidence="5 6">DSM 44598</strain>
    </source>
</reference>
<dbReference type="PANTHER" id="PTHR43736:SF1">
    <property type="entry name" value="DIHYDRONEOPTERIN TRIPHOSPHATE DIPHOSPHATASE"/>
    <property type="match status" value="1"/>
</dbReference>
<dbReference type="EMBL" id="JACHDO010000001">
    <property type="protein sequence ID" value="MBB5488893.1"/>
    <property type="molecule type" value="Genomic_DNA"/>
</dbReference>
<dbReference type="PANTHER" id="PTHR43736">
    <property type="entry name" value="ADP-RIBOSE PYROPHOSPHATASE"/>
    <property type="match status" value="1"/>
</dbReference>
<dbReference type="Pfam" id="PF00293">
    <property type="entry name" value="NUDIX"/>
    <property type="match status" value="1"/>
</dbReference>
<keyword evidence="2 3" id="KW-0378">Hydrolase</keyword>
<protein>
    <submittedName>
        <fullName evidence="5">Mutator protein MutT</fullName>
    </submittedName>
</protein>
<name>A0A840W0T6_9ACTN</name>
<evidence type="ECO:0000313" key="5">
    <source>
        <dbReference type="EMBL" id="MBB5488893.1"/>
    </source>
</evidence>
<comment type="similarity">
    <text evidence="1 3">Belongs to the Nudix hydrolase family.</text>
</comment>
<dbReference type="RefSeq" id="WP_184360237.1">
    <property type="nucleotide sequence ID" value="NZ_BAAAKM010000013.1"/>
</dbReference>
<evidence type="ECO:0000259" key="4">
    <source>
        <dbReference type="PROSITE" id="PS51462"/>
    </source>
</evidence>
<evidence type="ECO:0000313" key="6">
    <source>
        <dbReference type="Proteomes" id="UP000579647"/>
    </source>
</evidence>
<comment type="caution">
    <text evidence="5">The sequence shown here is derived from an EMBL/GenBank/DDBJ whole genome shotgun (WGS) entry which is preliminary data.</text>
</comment>
<dbReference type="InterPro" id="IPR020476">
    <property type="entry name" value="Nudix_hydrolase"/>
</dbReference>
<dbReference type="CDD" id="cd04699">
    <property type="entry name" value="NUDIX_MutT_Nudt1"/>
    <property type="match status" value="1"/>
</dbReference>
<dbReference type="Proteomes" id="UP000579647">
    <property type="component" value="Unassembled WGS sequence"/>
</dbReference>
<dbReference type="PROSITE" id="PS51462">
    <property type="entry name" value="NUDIX"/>
    <property type="match status" value="1"/>
</dbReference>
<proteinExistence type="inferred from homology"/>
<keyword evidence="6" id="KW-1185">Reference proteome</keyword>
<dbReference type="InterPro" id="IPR015797">
    <property type="entry name" value="NUDIX_hydrolase-like_dom_sf"/>
</dbReference>
<accession>A0A840W0T6</accession>